<name>A0ABX1TKU5_9GAMM</name>
<protein>
    <submittedName>
        <fullName evidence="2">S-layer family protein</fullName>
    </submittedName>
</protein>
<evidence type="ECO:0000313" key="2">
    <source>
        <dbReference type="EMBL" id="NMQ20003.1"/>
    </source>
</evidence>
<keyword evidence="3" id="KW-1185">Reference proteome</keyword>
<dbReference type="EMBL" id="SPMZ01000036">
    <property type="protein sequence ID" value="NMQ20003.1"/>
    <property type="molecule type" value="Genomic_DNA"/>
</dbReference>
<gene>
    <name evidence="2" type="ORF">E4P82_12830</name>
</gene>
<sequence>MTITARNVLVDGQNVHHVLTGIGSLTGSGSTGDGGAVKLTVADNITVQNGGRVGASTSGAGDAGDVTITARNLLIDGQNADDPSTGIGSRTERYSTGNGGAVKLNIAENITVQNGGAISAVTFGDGNAGDVAITARNLLIDGRNTSFFTGIASSAESDSAGDGGTINLTIADTLTVRNGGQISAASATTSGGNITLDVARLRLFNGGAISATVYGGFDTEGGNVTINSGNIVALNGSTITAQANQGRGGNILINAEVFLHDAASTDQVLNASSRITGNDGTVQNNTPNTDLSGSLTVLPTNYLSAADQLGDRCGTSDPDSRSRFIVQGRGGLLPGPDDPATAHPVRCRAAPPTLSEATPPALSSASTFATAAQGFGNR</sequence>
<feature type="compositionally biased region" description="Low complexity" evidence="1">
    <location>
        <begin position="357"/>
        <end position="372"/>
    </location>
</feature>
<evidence type="ECO:0000313" key="3">
    <source>
        <dbReference type="Proteomes" id="UP000760480"/>
    </source>
</evidence>
<dbReference type="Gene3D" id="2.160.20.10">
    <property type="entry name" value="Single-stranded right-handed beta-helix, Pectin lyase-like"/>
    <property type="match status" value="1"/>
</dbReference>
<feature type="region of interest" description="Disordered" evidence="1">
    <location>
        <begin position="350"/>
        <end position="378"/>
    </location>
</feature>
<dbReference type="InterPro" id="IPR012334">
    <property type="entry name" value="Pectin_lyas_fold"/>
</dbReference>
<evidence type="ECO:0000256" key="1">
    <source>
        <dbReference type="SAM" id="MobiDB-lite"/>
    </source>
</evidence>
<organism evidence="2 3">
    <name type="scientific">Candidatus Competibacter phosphatis</name>
    <dbReference type="NCBI Taxonomy" id="221280"/>
    <lineage>
        <taxon>Bacteria</taxon>
        <taxon>Pseudomonadati</taxon>
        <taxon>Pseudomonadota</taxon>
        <taxon>Gammaproteobacteria</taxon>
        <taxon>Candidatus Competibacteraceae</taxon>
        <taxon>Candidatus Competibacter</taxon>
    </lineage>
</organism>
<dbReference type="RefSeq" id="WP_169249264.1">
    <property type="nucleotide sequence ID" value="NZ_SPMZ01000036.1"/>
</dbReference>
<comment type="caution">
    <text evidence="2">The sequence shown here is derived from an EMBL/GenBank/DDBJ whole genome shotgun (WGS) entry which is preliminary data.</text>
</comment>
<accession>A0ABX1TKU5</accession>
<reference evidence="2 3" key="1">
    <citation type="submission" date="2019-03" db="EMBL/GenBank/DDBJ databases">
        <title>Metabolic reconstructions from genomes of highly enriched 'Candidatus Accumulibacter' and 'Candidatus Competibacter' bioreactor populations.</title>
        <authorList>
            <person name="Annavajhala M.K."/>
            <person name="Welles L."/>
            <person name="Abbas B."/>
            <person name="Sorokin D."/>
            <person name="Park H."/>
            <person name="Van Loosdrecht M."/>
            <person name="Chandran K."/>
        </authorList>
    </citation>
    <scope>NUCLEOTIDE SEQUENCE [LARGE SCALE GENOMIC DNA]</scope>
    <source>
        <strain evidence="2 3">SBR_G</strain>
    </source>
</reference>
<dbReference type="Proteomes" id="UP000760480">
    <property type="component" value="Unassembled WGS sequence"/>
</dbReference>
<proteinExistence type="predicted"/>